<dbReference type="SFLD" id="SFLDS00019">
    <property type="entry name" value="Glutathione_Transferase_(cytos"/>
    <property type="match status" value="1"/>
</dbReference>
<comment type="similarity">
    <text evidence="3">Belongs to the GST superfamily.</text>
</comment>
<feature type="domain" description="GST C-terminal" evidence="5">
    <location>
        <begin position="89"/>
        <end position="208"/>
    </location>
</feature>
<dbReference type="InterPro" id="IPR036249">
    <property type="entry name" value="Thioredoxin-like_sf"/>
</dbReference>
<evidence type="ECO:0000256" key="2">
    <source>
        <dbReference type="ARBA" id="ARBA00047960"/>
    </source>
</evidence>
<dbReference type="PROSITE" id="PS50404">
    <property type="entry name" value="GST_NTER"/>
    <property type="match status" value="1"/>
</dbReference>
<reference evidence="7 8" key="2">
    <citation type="submission" date="2018-09" db="EMBL/GenBank/DDBJ databases">
        <title>A high-quality reference genome of wild soybean provides a powerful tool to mine soybean genomes.</title>
        <authorList>
            <person name="Xie M."/>
            <person name="Chung C.Y.L."/>
            <person name="Li M.-W."/>
            <person name="Wong F.-L."/>
            <person name="Chan T.-F."/>
            <person name="Lam H.-M."/>
        </authorList>
    </citation>
    <scope>NUCLEOTIDE SEQUENCE [LARGE SCALE GENOMIC DNA]</scope>
    <source>
        <strain evidence="8">cv. W05</strain>
        <tissue evidence="7">Hypocotyl of etiolated seedlings</tissue>
    </source>
</reference>
<dbReference type="EC" id="2.5.1.18" evidence="3"/>
<dbReference type="InterPro" id="IPR004045">
    <property type="entry name" value="Glutathione_S-Trfase_N"/>
</dbReference>
<protein>
    <recommendedName>
        <fullName evidence="3">Glutathione S-transferase</fullName>
        <ecNumber evidence="3">2.5.1.18</ecNumber>
    </recommendedName>
</protein>
<dbReference type="PANTHER" id="PTHR11260:SF756">
    <property type="entry name" value="GLUTATHIONE S-TRANSFERASE PARA-RELATED"/>
    <property type="match status" value="1"/>
</dbReference>
<dbReference type="Gramene" id="XM_028356589.1">
    <property type="protein sequence ID" value="XP_028212390.1"/>
    <property type="gene ID" value="LOC114394905"/>
</dbReference>
<dbReference type="PROSITE" id="PS50405">
    <property type="entry name" value="GST_CTER"/>
    <property type="match status" value="1"/>
</dbReference>
<dbReference type="GO" id="GO:0006749">
    <property type="term" value="P:glutathione metabolic process"/>
    <property type="evidence" value="ECO:0007669"/>
    <property type="project" value="InterPro"/>
</dbReference>
<accession>A0A0B2QBM4</accession>
<dbReference type="Pfam" id="PF02798">
    <property type="entry name" value="GST_N"/>
    <property type="match status" value="1"/>
</dbReference>
<keyword evidence="1 3" id="KW-0808">Transferase</keyword>
<dbReference type="SFLD" id="SFLDG00358">
    <property type="entry name" value="Main_(cytGST)"/>
    <property type="match status" value="1"/>
</dbReference>
<evidence type="ECO:0000259" key="5">
    <source>
        <dbReference type="PROSITE" id="PS50405"/>
    </source>
</evidence>
<dbReference type="InterPro" id="IPR036282">
    <property type="entry name" value="Glutathione-S-Trfase_C_sf"/>
</dbReference>
<reference evidence="6" key="1">
    <citation type="submission" date="2014-07" db="EMBL/GenBank/DDBJ databases">
        <title>Identification of a novel salt tolerance gene in wild soybean by whole-genome sequencing.</title>
        <authorList>
            <person name="Lam H.-M."/>
            <person name="Qi X."/>
            <person name="Li M.-W."/>
            <person name="Liu X."/>
            <person name="Xie M."/>
            <person name="Ni M."/>
            <person name="Xu X."/>
        </authorList>
    </citation>
    <scope>NUCLEOTIDE SEQUENCE [LARGE SCALE GENOMIC DNA]</scope>
    <source>
        <tissue evidence="6">Root</tissue>
    </source>
</reference>
<dbReference type="Proteomes" id="UP000289340">
    <property type="component" value="Chromosome 18"/>
</dbReference>
<evidence type="ECO:0000313" key="7">
    <source>
        <dbReference type="EMBL" id="RZB50758.1"/>
    </source>
</evidence>
<gene>
    <name evidence="7" type="ORF">D0Y65_047578</name>
    <name evidence="6" type="ORF">glysoja_033762</name>
</gene>
<evidence type="ECO:0000256" key="1">
    <source>
        <dbReference type="ARBA" id="ARBA00022679"/>
    </source>
</evidence>
<dbReference type="GO" id="GO:0005829">
    <property type="term" value="C:cytosol"/>
    <property type="evidence" value="ECO:0007669"/>
    <property type="project" value="UniProtKB-SubCell"/>
</dbReference>
<feature type="domain" description="GST N-terminal" evidence="4">
    <location>
        <begin position="4"/>
        <end position="83"/>
    </location>
</feature>
<dbReference type="InterPro" id="IPR040079">
    <property type="entry name" value="Glutathione_S-Trfase"/>
</dbReference>
<dbReference type="Proteomes" id="UP000053555">
    <property type="component" value="Unassembled WGS sequence"/>
</dbReference>
<dbReference type="InterPro" id="IPR045073">
    <property type="entry name" value="Omega/Tau-like"/>
</dbReference>
<dbReference type="FunFam" id="1.20.1050.10:FF:000018">
    <property type="entry name" value="Glutathione S-transferase U20"/>
    <property type="match status" value="1"/>
</dbReference>
<dbReference type="Gene3D" id="3.40.30.10">
    <property type="entry name" value="Glutaredoxin"/>
    <property type="match status" value="1"/>
</dbReference>
<dbReference type="InterPro" id="IPR045074">
    <property type="entry name" value="GST_C_Tau"/>
</dbReference>
<dbReference type="CDD" id="cd03185">
    <property type="entry name" value="GST_C_Tau"/>
    <property type="match status" value="1"/>
</dbReference>
<dbReference type="SUPFAM" id="SSF52833">
    <property type="entry name" value="Thioredoxin-like"/>
    <property type="match status" value="1"/>
</dbReference>
<proteinExistence type="inferred from homology"/>
<dbReference type="SFLD" id="SFLDG01152">
    <property type="entry name" value="Main.3:_Omega-_and_Tau-like"/>
    <property type="match status" value="1"/>
</dbReference>
<dbReference type="Pfam" id="PF13410">
    <property type="entry name" value="GST_C_2"/>
    <property type="match status" value="1"/>
</dbReference>
<dbReference type="CDD" id="cd03058">
    <property type="entry name" value="GST_N_Tau"/>
    <property type="match status" value="1"/>
</dbReference>
<dbReference type="PANTHER" id="PTHR11260">
    <property type="entry name" value="GLUTATHIONE S-TRANSFERASE, GST, SUPERFAMILY, GST DOMAIN CONTAINING"/>
    <property type="match status" value="1"/>
</dbReference>
<evidence type="ECO:0000313" key="8">
    <source>
        <dbReference type="Proteomes" id="UP000289340"/>
    </source>
</evidence>
<dbReference type="GO" id="GO:0004364">
    <property type="term" value="F:glutathione transferase activity"/>
    <property type="evidence" value="ECO:0007669"/>
    <property type="project" value="UniProtKB-UniRule"/>
</dbReference>
<evidence type="ECO:0000313" key="6">
    <source>
        <dbReference type="EMBL" id="KHN18655.1"/>
    </source>
</evidence>
<comment type="subcellular location">
    <subcellularLocation>
        <location evidence="3">Cytoplasm</location>
        <location evidence="3">Cytosol</location>
    </subcellularLocation>
</comment>
<dbReference type="EMBL" id="KN659669">
    <property type="protein sequence ID" value="KHN18655.1"/>
    <property type="molecule type" value="Genomic_DNA"/>
</dbReference>
<name>A0A0B2QBM4_GLYSO</name>
<sequence length="219" mass="25268">MAEANVVLLDFWPSSYGMRVKIALAEKGISYECKQEDLEAKSSLILEMNPVHKMIPVLIHNGKSICESLNIVQYIDEAWNLKPSLLPSDLYKRSQARFWGDYTDKNVYNAVKKVWTGKGKKQEEFKKQFIRCLKTMEDELGDKPYFGGEDFGYVDVALVPFTSWFYTVETCGKLSIEEECPKLLAWPRGAWKKSVAKSLPHPHQIYAFAMQYKQRHGLE</sequence>
<dbReference type="EMBL" id="QZWG01000018">
    <property type="protein sequence ID" value="RZB50758.1"/>
    <property type="molecule type" value="Genomic_DNA"/>
</dbReference>
<dbReference type="SUPFAM" id="SSF47616">
    <property type="entry name" value="GST C-terminal domain-like"/>
    <property type="match status" value="1"/>
</dbReference>
<comment type="catalytic activity">
    <reaction evidence="2 3">
        <text>RX + glutathione = an S-substituted glutathione + a halide anion + H(+)</text>
        <dbReference type="Rhea" id="RHEA:16437"/>
        <dbReference type="ChEBI" id="CHEBI:15378"/>
        <dbReference type="ChEBI" id="CHEBI:16042"/>
        <dbReference type="ChEBI" id="CHEBI:17792"/>
        <dbReference type="ChEBI" id="CHEBI:57925"/>
        <dbReference type="ChEBI" id="CHEBI:90779"/>
        <dbReference type="EC" id="2.5.1.18"/>
    </reaction>
</comment>
<comment type="function">
    <text evidence="3">Is involved in the conjugation of reduced glutathione to a wide number of exogenous and endogenous hydrophobic electrophiles.</text>
</comment>
<keyword evidence="3" id="KW-0963">Cytoplasm</keyword>
<evidence type="ECO:0000259" key="4">
    <source>
        <dbReference type="PROSITE" id="PS50404"/>
    </source>
</evidence>
<evidence type="ECO:0000256" key="3">
    <source>
        <dbReference type="RuleBase" id="RU369102"/>
    </source>
</evidence>
<keyword evidence="8" id="KW-1185">Reference proteome</keyword>
<dbReference type="Gene3D" id="1.20.1050.10">
    <property type="match status" value="1"/>
</dbReference>
<dbReference type="FunFam" id="3.40.30.10:FF:000014">
    <property type="entry name" value="Tau class glutathione S-transferase"/>
    <property type="match status" value="1"/>
</dbReference>
<organism evidence="6">
    <name type="scientific">Glycine soja</name>
    <name type="common">Wild soybean</name>
    <dbReference type="NCBI Taxonomy" id="3848"/>
    <lineage>
        <taxon>Eukaryota</taxon>
        <taxon>Viridiplantae</taxon>
        <taxon>Streptophyta</taxon>
        <taxon>Embryophyta</taxon>
        <taxon>Tracheophyta</taxon>
        <taxon>Spermatophyta</taxon>
        <taxon>Magnoliopsida</taxon>
        <taxon>eudicotyledons</taxon>
        <taxon>Gunneridae</taxon>
        <taxon>Pentapetalae</taxon>
        <taxon>rosids</taxon>
        <taxon>fabids</taxon>
        <taxon>Fabales</taxon>
        <taxon>Fabaceae</taxon>
        <taxon>Papilionoideae</taxon>
        <taxon>50 kb inversion clade</taxon>
        <taxon>NPAAA clade</taxon>
        <taxon>indigoferoid/millettioid clade</taxon>
        <taxon>Phaseoleae</taxon>
        <taxon>Glycine</taxon>
        <taxon>Glycine subgen. Soja</taxon>
    </lineage>
</organism>
<dbReference type="AlphaFoldDB" id="A0A0B2QBM4"/>
<dbReference type="InterPro" id="IPR010987">
    <property type="entry name" value="Glutathione-S-Trfase_C-like"/>
</dbReference>